<dbReference type="FunFam" id="3.30.70.980:FF:000008">
    <property type="entry name" value="Translational activator of cytochrome c oxidase 1"/>
    <property type="match status" value="1"/>
</dbReference>
<keyword evidence="3" id="KW-0810">Translation regulation</keyword>
<accession>A0AAD1SJN7</accession>
<feature type="domain" description="TACO1/YebC-like second and third" evidence="10">
    <location>
        <begin position="166"/>
        <end position="326"/>
    </location>
</feature>
<keyword evidence="5" id="KW-0496">Mitochondrion</keyword>
<evidence type="ECO:0000256" key="7">
    <source>
        <dbReference type="ARBA" id="ARBA00053642"/>
    </source>
</evidence>
<dbReference type="AlphaFoldDB" id="A0AAD1SJN7"/>
<evidence type="ECO:0000256" key="3">
    <source>
        <dbReference type="ARBA" id="ARBA00022845"/>
    </source>
</evidence>
<reference evidence="12" key="1">
    <citation type="submission" date="2022-03" db="EMBL/GenBank/DDBJ databases">
        <authorList>
            <person name="Alioto T."/>
            <person name="Alioto T."/>
            <person name="Gomez Garrido J."/>
        </authorList>
    </citation>
    <scope>NUCLEOTIDE SEQUENCE</scope>
</reference>
<evidence type="ECO:0000259" key="11">
    <source>
        <dbReference type="Pfam" id="PF20772"/>
    </source>
</evidence>
<dbReference type="HAMAP" id="MF_00693">
    <property type="entry name" value="Transcrip_reg_TACO1"/>
    <property type="match status" value="1"/>
</dbReference>
<name>A0AAD1SJN7_PELCU</name>
<keyword evidence="6" id="KW-0010">Activator</keyword>
<comment type="function">
    <text evidence="7">Acts as a translational activator of mitochondrially-encoded cytochrome c oxidase 1.</text>
</comment>
<organism evidence="12 13">
    <name type="scientific">Pelobates cultripes</name>
    <name type="common">Western spadefoot toad</name>
    <dbReference type="NCBI Taxonomy" id="61616"/>
    <lineage>
        <taxon>Eukaryota</taxon>
        <taxon>Metazoa</taxon>
        <taxon>Chordata</taxon>
        <taxon>Craniata</taxon>
        <taxon>Vertebrata</taxon>
        <taxon>Euteleostomi</taxon>
        <taxon>Amphibia</taxon>
        <taxon>Batrachia</taxon>
        <taxon>Anura</taxon>
        <taxon>Pelobatoidea</taxon>
        <taxon>Pelobatidae</taxon>
        <taxon>Pelobates</taxon>
    </lineage>
</organism>
<dbReference type="SUPFAM" id="SSF75625">
    <property type="entry name" value="YebC-like"/>
    <property type="match status" value="1"/>
</dbReference>
<dbReference type="Pfam" id="PF01709">
    <property type="entry name" value="Transcrip_reg"/>
    <property type="match status" value="1"/>
</dbReference>
<evidence type="ECO:0000256" key="6">
    <source>
        <dbReference type="ARBA" id="ARBA00023159"/>
    </source>
</evidence>
<keyword evidence="4" id="KW-0175">Coiled coil</keyword>
<evidence type="ECO:0000256" key="9">
    <source>
        <dbReference type="ARBA" id="ARBA00075676"/>
    </source>
</evidence>
<dbReference type="InterPro" id="IPR029072">
    <property type="entry name" value="YebC-like"/>
</dbReference>
<evidence type="ECO:0000313" key="13">
    <source>
        <dbReference type="Proteomes" id="UP001295444"/>
    </source>
</evidence>
<dbReference type="Gene3D" id="1.10.10.200">
    <property type="match status" value="1"/>
</dbReference>
<dbReference type="FunFam" id="1.10.10.200:FF:000002">
    <property type="entry name" value="Probable transcriptional regulatory protein CLM62_37755"/>
    <property type="match status" value="1"/>
</dbReference>
<dbReference type="Proteomes" id="UP001295444">
    <property type="component" value="Chromosome 06"/>
</dbReference>
<protein>
    <recommendedName>
        <fullName evidence="8">Translational activator of cytochrome c oxidase 1</fullName>
    </recommendedName>
    <alternativeName>
        <fullName evidence="9">Coiled-coil domain-containing protein 44</fullName>
    </alternativeName>
</protein>
<comment type="subcellular location">
    <subcellularLocation>
        <location evidence="1">Mitochondrion</location>
    </subcellularLocation>
</comment>
<evidence type="ECO:0000256" key="4">
    <source>
        <dbReference type="ARBA" id="ARBA00023054"/>
    </source>
</evidence>
<gene>
    <name evidence="12" type="ORF">PECUL_23A024096</name>
</gene>
<dbReference type="Pfam" id="PF20772">
    <property type="entry name" value="TACO1_YebC_N"/>
    <property type="match status" value="1"/>
</dbReference>
<sequence>MRSGVGGHGVLQSSFVTRAVTWRLNRGWHRSYHGGRMTSALNRICSSYRTHIWRSLLRCQEPLEKWSHLGTCSPAADFHSSSVAPAGHNKWSKVKHIKGPKDEARARLFAKLSVMIRAVVKEGGPNPDSNFHLSQLIEQCRQRNMPKSSIETAIKGADKAKPATYALYEGRGPGGSSFLIEALTDNNKRSYSDLKLIMGKNGGSMCDGARHCFDKKGVVMVQTKDREGNPVQLERALELAIEAGAEDVQETEDDEENDVYRYICDVPSLHDVRSNLVSLGLVPISSGLEFLPNIKINLSDTDMESASQLLELINNQPDVMRVYDNIE</sequence>
<comment type="similarity">
    <text evidence="2">Belongs to the TACO1 family.</text>
</comment>
<dbReference type="GO" id="GO:0006417">
    <property type="term" value="P:regulation of translation"/>
    <property type="evidence" value="ECO:0007669"/>
    <property type="project" value="UniProtKB-KW"/>
</dbReference>
<evidence type="ECO:0000256" key="1">
    <source>
        <dbReference type="ARBA" id="ARBA00004173"/>
    </source>
</evidence>
<dbReference type="Gene3D" id="3.30.70.980">
    <property type="match status" value="2"/>
</dbReference>
<dbReference type="PANTHER" id="PTHR12532:SF0">
    <property type="entry name" value="TRANSLATIONAL ACTIVATOR OF CYTOCHROME C OXIDASE 1"/>
    <property type="match status" value="1"/>
</dbReference>
<keyword evidence="13" id="KW-1185">Reference proteome</keyword>
<dbReference type="InterPro" id="IPR002876">
    <property type="entry name" value="Transcrip_reg_TACO1-like"/>
</dbReference>
<dbReference type="PANTHER" id="PTHR12532">
    <property type="entry name" value="TRANSLATIONAL ACTIVATOR OF CYTOCHROME C OXIDASE 1"/>
    <property type="match status" value="1"/>
</dbReference>
<dbReference type="InterPro" id="IPR017856">
    <property type="entry name" value="Integrase-like_N"/>
</dbReference>
<evidence type="ECO:0000313" key="12">
    <source>
        <dbReference type="EMBL" id="CAH2302882.1"/>
    </source>
</evidence>
<dbReference type="InterPro" id="IPR048300">
    <property type="entry name" value="TACO1_YebC-like_2nd/3rd_dom"/>
</dbReference>
<dbReference type="InterPro" id="IPR049083">
    <property type="entry name" value="TACO1_YebC_N"/>
</dbReference>
<dbReference type="GO" id="GO:0005739">
    <property type="term" value="C:mitochondrion"/>
    <property type="evidence" value="ECO:0007669"/>
    <property type="project" value="UniProtKB-SubCell"/>
</dbReference>
<evidence type="ECO:0000256" key="8">
    <source>
        <dbReference type="ARBA" id="ARBA00073666"/>
    </source>
</evidence>
<evidence type="ECO:0000256" key="5">
    <source>
        <dbReference type="ARBA" id="ARBA00023128"/>
    </source>
</evidence>
<evidence type="ECO:0000256" key="2">
    <source>
        <dbReference type="ARBA" id="ARBA00008724"/>
    </source>
</evidence>
<dbReference type="EMBL" id="OW240917">
    <property type="protein sequence ID" value="CAH2302882.1"/>
    <property type="molecule type" value="Genomic_DNA"/>
</dbReference>
<dbReference type="InterPro" id="IPR026564">
    <property type="entry name" value="Transcrip_reg_TACO1-like_dom3"/>
</dbReference>
<feature type="domain" description="TACO1/YebC-like N-terminal" evidence="11">
    <location>
        <begin position="89"/>
        <end position="158"/>
    </location>
</feature>
<proteinExistence type="inferred from homology"/>
<evidence type="ECO:0000259" key="10">
    <source>
        <dbReference type="Pfam" id="PF01709"/>
    </source>
</evidence>